<dbReference type="InterPro" id="IPR003593">
    <property type="entry name" value="AAA+_ATPase"/>
</dbReference>
<evidence type="ECO:0000256" key="1">
    <source>
        <dbReference type="ARBA" id="ARBA00006611"/>
    </source>
</evidence>
<dbReference type="Gene3D" id="3.40.50.300">
    <property type="entry name" value="P-loop containing nucleotide triphosphate hydrolases"/>
    <property type="match status" value="1"/>
</dbReference>
<gene>
    <name evidence="5" type="primary">hxcR_1</name>
    <name evidence="5" type="ORF">TTHN1_01634</name>
</gene>
<dbReference type="GO" id="GO:0005886">
    <property type="term" value="C:plasma membrane"/>
    <property type="evidence" value="ECO:0007669"/>
    <property type="project" value="TreeGrafter"/>
</dbReference>
<dbReference type="InterPro" id="IPR027417">
    <property type="entry name" value="P-loop_NTPase"/>
</dbReference>
<dbReference type="GO" id="GO:0005524">
    <property type="term" value="F:ATP binding"/>
    <property type="evidence" value="ECO:0007669"/>
    <property type="project" value="UniProtKB-KW"/>
</dbReference>
<dbReference type="GO" id="GO:0016887">
    <property type="term" value="F:ATP hydrolysis activity"/>
    <property type="evidence" value="ECO:0007669"/>
    <property type="project" value="TreeGrafter"/>
</dbReference>
<dbReference type="SUPFAM" id="SSF52540">
    <property type="entry name" value="P-loop containing nucleoside triphosphate hydrolases"/>
    <property type="match status" value="1"/>
</dbReference>
<dbReference type="SMART" id="SM00382">
    <property type="entry name" value="AAA"/>
    <property type="match status" value="1"/>
</dbReference>
<dbReference type="PANTHER" id="PTHR30258:SF2">
    <property type="entry name" value="COMG OPERON PROTEIN 1"/>
    <property type="match status" value="1"/>
</dbReference>
<dbReference type="Proteomes" id="UP000279841">
    <property type="component" value="Chromosome"/>
</dbReference>
<accession>A0A3P4ATF1</accession>
<evidence type="ECO:0000313" key="5">
    <source>
        <dbReference type="EMBL" id="VCU53846.1"/>
    </source>
</evidence>
<keyword evidence="3" id="KW-0067">ATP-binding</keyword>
<feature type="domain" description="Bacterial type II secretion system protein E" evidence="4">
    <location>
        <begin position="368"/>
        <end position="382"/>
    </location>
</feature>
<organism evidence="5 6">
    <name type="scientific">Thermus thermophilus</name>
    <dbReference type="NCBI Taxonomy" id="274"/>
    <lineage>
        <taxon>Bacteria</taxon>
        <taxon>Thermotogati</taxon>
        <taxon>Deinococcota</taxon>
        <taxon>Deinococci</taxon>
        <taxon>Thermales</taxon>
        <taxon>Thermaceae</taxon>
        <taxon>Thermus</taxon>
    </lineage>
</organism>
<dbReference type="Pfam" id="PF00437">
    <property type="entry name" value="T2SSE"/>
    <property type="match status" value="1"/>
</dbReference>
<dbReference type="CDD" id="cd01129">
    <property type="entry name" value="PulE-GspE-like"/>
    <property type="match status" value="1"/>
</dbReference>
<dbReference type="InterPro" id="IPR001482">
    <property type="entry name" value="T2SS/T4SS_dom"/>
</dbReference>
<dbReference type="Pfam" id="PF05157">
    <property type="entry name" value="MshEN"/>
    <property type="match status" value="1"/>
</dbReference>
<dbReference type="Gene3D" id="3.30.300.160">
    <property type="entry name" value="Type II secretion system, protein E, N-terminal domain"/>
    <property type="match status" value="1"/>
</dbReference>
<dbReference type="PANTHER" id="PTHR30258">
    <property type="entry name" value="TYPE II SECRETION SYSTEM PROTEIN GSPE-RELATED"/>
    <property type="match status" value="1"/>
</dbReference>
<evidence type="ECO:0000256" key="2">
    <source>
        <dbReference type="ARBA" id="ARBA00022741"/>
    </source>
</evidence>
<evidence type="ECO:0000313" key="6">
    <source>
        <dbReference type="Proteomes" id="UP000279841"/>
    </source>
</evidence>
<dbReference type="EMBL" id="LR027517">
    <property type="protein sequence ID" value="VCU53846.1"/>
    <property type="molecule type" value="Genomic_DNA"/>
</dbReference>
<name>A0A3P4ATF1_THETH</name>
<dbReference type="AlphaFoldDB" id="A0A3P4ATF1"/>
<dbReference type="FunFam" id="3.30.300.160:FF:000002">
    <property type="entry name" value="Type II secretion system protein E"/>
    <property type="match status" value="1"/>
</dbReference>
<dbReference type="RefSeq" id="WP_124105081.1">
    <property type="nucleotide sequence ID" value="NZ_LR027517.1"/>
</dbReference>
<dbReference type="InterPro" id="IPR007831">
    <property type="entry name" value="T2SS_GspE_N"/>
</dbReference>
<protein>
    <submittedName>
        <fullName evidence="5">Probable type II secretion system protein HxcR</fullName>
    </submittedName>
</protein>
<dbReference type="PROSITE" id="PS00662">
    <property type="entry name" value="T2SP_E"/>
    <property type="match status" value="1"/>
</dbReference>
<evidence type="ECO:0000256" key="3">
    <source>
        <dbReference type="ARBA" id="ARBA00022840"/>
    </source>
</evidence>
<dbReference type="Gene3D" id="3.30.450.90">
    <property type="match status" value="1"/>
</dbReference>
<proteinExistence type="inferred from homology"/>
<comment type="similarity">
    <text evidence="1">Belongs to the GSP E family.</text>
</comment>
<dbReference type="InterPro" id="IPR037257">
    <property type="entry name" value="T2SS_E_N_sf"/>
</dbReference>
<keyword evidence="2" id="KW-0547">Nucleotide-binding</keyword>
<dbReference type="SUPFAM" id="SSF160246">
    <property type="entry name" value="EspE N-terminal domain-like"/>
    <property type="match status" value="1"/>
</dbReference>
<evidence type="ECO:0000259" key="4">
    <source>
        <dbReference type="PROSITE" id="PS00662"/>
    </source>
</evidence>
<sequence length="548" mass="61195">MARPKLGELLLDLGYITKDQLKAALEEQERTGDLLGQILLRRGYIREEDLVRALADQQRAPLIHPAQTPLDPQALRLLDPRFAREKRVLPFKVEGNRLHVAMAYPSDLALLDELRFRTGKEIVPYLAPDREILEVLDRLLAEEARPREEARAREEAEAVDLTLEAMPAVRLAQALLERAIALSASDLHLDPQETHLQVRARIDGVMQDLERLPKDLEAPLAARYKVLAGMDIAERRRPQDGHFTFSFEGRRYEVRVASVGTLHGEKLTLRIIYPTGVRLGLTELGMLPEELDRFQKLLKRPYGILFVTGPTGSGKTTTLYAALEQLYTKEKTFVTIEDPVEFPLEGVVQIPVRPKIGLTFAEALRTVLRLDPDVILVGEVRDAETLDTALRAALTGHLVLATLHANDAVAALTRLVEMGAERPLLAATLIGTVAQRLVRRVCPQCAKPMPVPEEARLYLGERAPEVEKRGVGCPYCRGTGYRGRIGVCEVYAPDREALSRFAQGAGEEALRERARALGHRDLWEVGLLQVRAGMTTTGELLRVLGLWE</sequence>
<reference evidence="5 6" key="1">
    <citation type="submission" date="2018-10" db="EMBL/GenBank/DDBJ databases">
        <authorList>
            <person name="Peiro R."/>
            <person name="Begona"/>
            <person name="Cbmso G."/>
            <person name="Lopez M."/>
            <person name="Gonzalez S."/>
            <person name="Sacristan E."/>
            <person name="Castillo E."/>
        </authorList>
    </citation>
    <scope>NUCLEOTIDE SEQUENCE [LARGE SCALE GENOMIC DNA]</scope>
    <source>
        <strain evidence="5">TTHNAR1</strain>
    </source>
</reference>